<dbReference type="AlphaFoldDB" id="A0A0D8XD09"/>
<feature type="region of interest" description="Disordered" evidence="1">
    <location>
        <begin position="115"/>
        <end position="137"/>
    </location>
</feature>
<dbReference type="EMBL" id="KN716659">
    <property type="protein sequence ID" value="KJH42493.1"/>
    <property type="molecule type" value="Genomic_DNA"/>
</dbReference>
<reference evidence="2 3" key="1">
    <citation type="submission" date="2013-11" db="EMBL/GenBank/DDBJ databases">
        <title>Draft genome of the bovine lungworm Dictyocaulus viviparus.</title>
        <authorList>
            <person name="Mitreva M."/>
        </authorList>
    </citation>
    <scope>NUCLEOTIDE SEQUENCE [LARGE SCALE GENOMIC DNA]</scope>
    <source>
        <strain evidence="2 3">HannoverDv2000</strain>
    </source>
</reference>
<dbReference type="Proteomes" id="UP000053766">
    <property type="component" value="Unassembled WGS sequence"/>
</dbReference>
<keyword evidence="3" id="KW-1185">Reference proteome</keyword>
<proteinExistence type="predicted"/>
<sequence>MLNNHLISLIPRRFWLKNFVSRVINFLDPVSSAGRDTRFTPKYPVAVARRGLPFNARNSYPKSDWREDQCKKLLVCDVLESLPEHKQESFKRLMEILGTNVPAYRETSKRRYPGVSPAYYPDMDDSRPVSPRQGPQKLPRTVTYERRYVDQPRYVVTNPSSSTSRVVAMIPFEEKCTVDTAERSDVAEMPELIQNDMNEGERSVDPNDIDEVKVFYCVI</sequence>
<dbReference type="OrthoDB" id="5856130at2759"/>
<protein>
    <submittedName>
        <fullName evidence="2">Uncharacterized protein</fullName>
    </submittedName>
</protein>
<organism evidence="2 3">
    <name type="scientific">Dictyocaulus viviparus</name>
    <name type="common">Bovine lungworm</name>
    <dbReference type="NCBI Taxonomy" id="29172"/>
    <lineage>
        <taxon>Eukaryota</taxon>
        <taxon>Metazoa</taxon>
        <taxon>Ecdysozoa</taxon>
        <taxon>Nematoda</taxon>
        <taxon>Chromadorea</taxon>
        <taxon>Rhabditida</taxon>
        <taxon>Rhabditina</taxon>
        <taxon>Rhabditomorpha</taxon>
        <taxon>Strongyloidea</taxon>
        <taxon>Metastrongylidae</taxon>
        <taxon>Dictyocaulus</taxon>
    </lineage>
</organism>
<evidence type="ECO:0000313" key="2">
    <source>
        <dbReference type="EMBL" id="KJH42493.1"/>
    </source>
</evidence>
<gene>
    <name evidence="2" type="ORF">DICVIV_11518</name>
</gene>
<evidence type="ECO:0000313" key="3">
    <source>
        <dbReference type="Proteomes" id="UP000053766"/>
    </source>
</evidence>
<name>A0A0D8XD09_DICVI</name>
<evidence type="ECO:0000256" key="1">
    <source>
        <dbReference type="SAM" id="MobiDB-lite"/>
    </source>
</evidence>
<dbReference type="STRING" id="29172.A0A0D8XD09"/>
<reference evidence="3" key="2">
    <citation type="journal article" date="2016" name="Sci. Rep.">
        <title>Dictyocaulus viviparus genome, variome and transcriptome elucidate lungworm biology and support future intervention.</title>
        <authorList>
            <person name="McNulty S.N."/>
            <person name="Strube C."/>
            <person name="Rosa B.A."/>
            <person name="Martin J.C."/>
            <person name="Tyagi R."/>
            <person name="Choi Y.J."/>
            <person name="Wang Q."/>
            <person name="Hallsworth Pepin K."/>
            <person name="Zhang X."/>
            <person name="Ozersky P."/>
            <person name="Wilson R.K."/>
            <person name="Sternberg P.W."/>
            <person name="Gasser R.B."/>
            <person name="Mitreva M."/>
        </authorList>
    </citation>
    <scope>NUCLEOTIDE SEQUENCE [LARGE SCALE GENOMIC DNA]</scope>
    <source>
        <strain evidence="3">HannoverDv2000</strain>
    </source>
</reference>
<accession>A0A0D8XD09</accession>